<evidence type="ECO:0000256" key="1">
    <source>
        <dbReference type="ARBA" id="ARBA00001964"/>
    </source>
</evidence>
<dbReference type="GO" id="GO:0030976">
    <property type="term" value="F:thiamine pyrophosphate binding"/>
    <property type="evidence" value="ECO:0007669"/>
    <property type="project" value="InterPro"/>
</dbReference>
<dbReference type="InterPro" id="IPR029035">
    <property type="entry name" value="DHS-like_NAD/FAD-binding_dom"/>
</dbReference>
<dbReference type="InterPro" id="IPR000399">
    <property type="entry name" value="TPP-bd_CS"/>
</dbReference>
<evidence type="ECO:0000256" key="4">
    <source>
        <dbReference type="RuleBase" id="RU362132"/>
    </source>
</evidence>
<dbReference type="InterPro" id="IPR045229">
    <property type="entry name" value="TPP_enz"/>
</dbReference>
<dbReference type="GO" id="GO:0003984">
    <property type="term" value="F:acetolactate synthase activity"/>
    <property type="evidence" value="ECO:0007669"/>
    <property type="project" value="TreeGrafter"/>
</dbReference>
<protein>
    <recommendedName>
        <fullName evidence="9">Thiamine pyrophosphate enzyme TPP-binding domain-containing protein</fullName>
    </recommendedName>
</protein>
<dbReference type="InterPro" id="IPR011766">
    <property type="entry name" value="TPP_enzyme_TPP-bd"/>
</dbReference>
<dbReference type="PANTHER" id="PTHR18968">
    <property type="entry name" value="THIAMINE PYROPHOSPHATE ENZYMES"/>
    <property type="match status" value="1"/>
</dbReference>
<comment type="similarity">
    <text evidence="2 4">Belongs to the TPP enzyme family.</text>
</comment>
<dbReference type="GO" id="GO:0050660">
    <property type="term" value="F:flavin adenine dinucleotide binding"/>
    <property type="evidence" value="ECO:0007669"/>
    <property type="project" value="TreeGrafter"/>
</dbReference>
<evidence type="ECO:0000256" key="2">
    <source>
        <dbReference type="ARBA" id="ARBA00007812"/>
    </source>
</evidence>
<proteinExistence type="inferred from homology"/>
<gene>
    <name evidence="8" type="ORF">METZ01_LOCUS84347</name>
</gene>
<dbReference type="Gene3D" id="3.40.50.970">
    <property type="match status" value="2"/>
</dbReference>
<dbReference type="Pfam" id="PF02776">
    <property type="entry name" value="TPP_enzyme_N"/>
    <property type="match status" value="1"/>
</dbReference>
<dbReference type="GO" id="GO:0005948">
    <property type="term" value="C:acetolactate synthase complex"/>
    <property type="evidence" value="ECO:0007669"/>
    <property type="project" value="TreeGrafter"/>
</dbReference>
<dbReference type="GO" id="GO:0009097">
    <property type="term" value="P:isoleucine biosynthetic process"/>
    <property type="evidence" value="ECO:0007669"/>
    <property type="project" value="TreeGrafter"/>
</dbReference>
<dbReference type="InterPro" id="IPR012000">
    <property type="entry name" value="Thiamin_PyroP_enz_cen_dom"/>
</dbReference>
<dbReference type="PROSITE" id="PS00187">
    <property type="entry name" value="TPP_ENZYMES"/>
    <property type="match status" value="1"/>
</dbReference>
<dbReference type="PANTHER" id="PTHR18968:SF13">
    <property type="entry name" value="ACETOLACTATE SYNTHASE CATALYTIC SUBUNIT, MITOCHONDRIAL"/>
    <property type="match status" value="1"/>
</dbReference>
<dbReference type="Gene3D" id="3.40.50.1220">
    <property type="entry name" value="TPP-binding domain"/>
    <property type="match status" value="1"/>
</dbReference>
<dbReference type="InterPro" id="IPR012001">
    <property type="entry name" value="Thiamin_PyroP_enz_TPP-bd_dom"/>
</dbReference>
<evidence type="ECO:0008006" key="9">
    <source>
        <dbReference type="Google" id="ProtNLM"/>
    </source>
</evidence>
<evidence type="ECO:0000259" key="6">
    <source>
        <dbReference type="Pfam" id="PF02775"/>
    </source>
</evidence>
<dbReference type="CDD" id="cd07035">
    <property type="entry name" value="TPP_PYR_POX_like"/>
    <property type="match status" value="1"/>
</dbReference>
<dbReference type="InterPro" id="IPR029061">
    <property type="entry name" value="THDP-binding"/>
</dbReference>
<dbReference type="SUPFAM" id="SSF52467">
    <property type="entry name" value="DHS-like NAD/FAD-binding domain"/>
    <property type="match status" value="1"/>
</dbReference>
<evidence type="ECO:0000256" key="3">
    <source>
        <dbReference type="ARBA" id="ARBA00023052"/>
    </source>
</evidence>
<feature type="domain" description="Thiamine pyrophosphate enzyme N-terminal TPP-binding" evidence="7">
    <location>
        <begin position="57"/>
        <end position="167"/>
    </location>
</feature>
<dbReference type="SUPFAM" id="SSF52518">
    <property type="entry name" value="Thiamin diphosphate-binding fold (THDP-binding)"/>
    <property type="match status" value="2"/>
</dbReference>
<reference evidence="8" key="1">
    <citation type="submission" date="2018-05" db="EMBL/GenBank/DDBJ databases">
        <authorList>
            <person name="Lanie J.A."/>
            <person name="Ng W.-L."/>
            <person name="Kazmierczak K.M."/>
            <person name="Andrzejewski T.M."/>
            <person name="Davidsen T.M."/>
            <person name="Wayne K.J."/>
            <person name="Tettelin H."/>
            <person name="Glass J.I."/>
            <person name="Rusch D."/>
            <person name="Podicherti R."/>
            <person name="Tsui H.-C.T."/>
            <person name="Winkler M.E."/>
        </authorList>
    </citation>
    <scope>NUCLEOTIDE SEQUENCE</scope>
</reference>
<dbReference type="GO" id="GO:0009099">
    <property type="term" value="P:L-valine biosynthetic process"/>
    <property type="evidence" value="ECO:0007669"/>
    <property type="project" value="TreeGrafter"/>
</dbReference>
<dbReference type="Pfam" id="PF00205">
    <property type="entry name" value="TPP_enzyme_M"/>
    <property type="match status" value="1"/>
</dbReference>
<dbReference type="CDD" id="cd02002">
    <property type="entry name" value="TPP_BFDC"/>
    <property type="match status" value="1"/>
</dbReference>
<sequence length="632" mass="69244">MRELIKKLLDQDLSRREFAKSMLALGFSATAIESVLSSVANAATSSKPEVFEMAGSGGEVVAECLKAAGVEYVFDTNSTGQTSFYDACSTRPELNLIVALQEGQATSMAQGYELASGRLAALFLGSIGIPNSLSNLYNAWKDRSSLIVFSDGGDTETAGRDGFQQVDNWLQPTEQFTKWRWEIRHPERISEMVRRGIKLAGTPPGGPVYIRMPREVLTAEDVEQTIYPQHKFDVPLQLEPRAEAIEEATRLLLDAESPLINVGAEVTRAGANADLVELAELLSIRFAQGYSVFGDVPVRHPLYGGSTSMGFPSGFRQTDVFLNLGSPMPDPSIVTSPVSADATVINVRVEYDKIANIYPTNLAIAAGQKETIRALIDSIEATATRSQIRKIKSARLAKAEESYAASRQRLERRAQSVWDNVPLATERLCYEMDQALEKDAIILKETGGNTPRNWMNFGPDEKQLIGQTTGYALGWSCGAAMGAKIAQPDRQVVSLVGDGAMLFGQIESLWTASRYDIPITIVVFNNRSYDGERGRIHLFSKIARKDKASWKDMSCYLGSPDVDYVSIAKGFDIDGIQISRPEEVALAMQRAAAVNREGRPYLIDAVVARRGPGAESTWHPEISIAARRSKLI</sequence>
<evidence type="ECO:0000259" key="5">
    <source>
        <dbReference type="Pfam" id="PF00205"/>
    </source>
</evidence>
<dbReference type="AlphaFoldDB" id="A0A381UX15"/>
<dbReference type="Pfam" id="PF02775">
    <property type="entry name" value="TPP_enzyme_C"/>
    <property type="match status" value="1"/>
</dbReference>
<organism evidence="8">
    <name type="scientific">marine metagenome</name>
    <dbReference type="NCBI Taxonomy" id="408172"/>
    <lineage>
        <taxon>unclassified sequences</taxon>
        <taxon>metagenomes</taxon>
        <taxon>ecological metagenomes</taxon>
    </lineage>
</organism>
<dbReference type="EMBL" id="UINC01007113">
    <property type="protein sequence ID" value="SVA31493.1"/>
    <property type="molecule type" value="Genomic_DNA"/>
</dbReference>
<evidence type="ECO:0000313" key="8">
    <source>
        <dbReference type="EMBL" id="SVA31493.1"/>
    </source>
</evidence>
<name>A0A381UX15_9ZZZZ</name>
<evidence type="ECO:0000259" key="7">
    <source>
        <dbReference type="Pfam" id="PF02776"/>
    </source>
</evidence>
<feature type="domain" description="Thiamine pyrophosphate enzyme central" evidence="5">
    <location>
        <begin position="245"/>
        <end position="375"/>
    </location>
</feature>
<feature type="domain" description="Thiamine pyrophosphate enzyme TPP-binding" evidence="6">
    <location>
        <begin position="462"/>
        <end position="604"/>
    </location>
</feature>
<keyword evidence="3 4" id="KW-0786">Thiamine pyrophosphate</keyword>
<dbReference type="GO" id="GO:0000287">
    <property type="term" value="F:magnesium ion binding"/>
    <property type="evidence" value="ECO:0007669"/>
    <property type="project" value="InterPro"/>
</dbReference>
<comment type="cofactor">
    <cofactor evidence="1">
        <name>thiamine diphosphate</name>
        <dbReference type="ChEBI" id="CHEBI:58937"/>
    </cofactor>
</comment>
<accession>A0A381UX15</accession>